<feature type="domain" description="SLH" evidence="4">
    <location>
        <begin position="25"/>
        <end position="88"/>
    </location>
</feature>
<dbReference type="Pfam" id="PF00395">
    <property type="entry name" value="SLH"/>
    <property type="match status" value="3"/>
</dbReference>
<name>A0A1I4N9B5_9BACI</name>
<dbReference type="InterPro" id="IPR001119">
    <property type="entry name" value="SLH_dom"/>
</dbReference>
<reference evidence="5 6" key="1">
    <citation type="submission" date="2016-10" db="EMBL/GenBank/DDBJ databases">
        <authorList>
            <person name="de Groot N.N."/>
        </authorList>
    </citation>
    <scope>NUCLEOTIDE SEQUENCE [LARGE SCALE GENOMIC DNA]</scope>
    <source>
        <strain evidence="5 6">CGMCC 1.6134</strain>
    </source>
</reference>
<dbReference type="PANTHER" id="PTHR43308:SF5">
    <property type="entry name" value="S-LAYER PROTEIN _ PEPTIDOGLYCAN ENDO-BETA-N-ACETYLGLUCOSAMINIDASE"/>
    <property type="match status" value="1"/>
</dbReference>
<gene>
    <name evidence="5" type="ORF">SAMN04488054_11621</name>
</gene>
<dbReference type="STRING" id="266892.SAMN04488054_11621"/>
<evidence type="ECO:0000256" key="1">
    <source>
        <dbReference type="ARBA" id="ARBA00022729"/>
    </source>
</evidence>
<feature type="domain" description="SLH" evidence="4">
    <location>
        <begin position="144"/>
        <end position="207"/>
    </location>
</feature>
<dbReference type="SUPFAM" id="SSF69304">
    <property type="entry name" value="Tricorn protease N-terminal domain"/>
    <property type="match status" value="1"/>
</dbReference>
<keyword evidence="2" id="KW-0175">Coiled coil</keyword>
<dbReference type="AlphaFoldDB" id="A0A1I4N9B5"/>
<organism evidence="5 6">
    <name type="scientific">Salibacterium qingdaonense</name>
    <dbReference type="NCBI Taxonomy" id="266892"/>
    <lineage>
        <taxon>Bacteria</taxon>
        <taxon>Bacillati</taxon>
        <taxon>Bacillota</taxon>
        <taxon>Bacilli</taxon>
        <taxon>Bacillales</taxon>
        <taxon>Bacillaceae</taxon>
    </lineage>
</organism>
<feature type="signal peptide" evidence="3">
    <location>
        <begin position="1"/>
        <end position="18"/>
    </location>
</feature>
<dbReference type="InterPro" id="IPR032485">
    <property type="entry name" value="LRP1-like_beta_prop"/>
</dbReference>
<dbReference type="PROSITE" id="PS51272">
    <property type="entry name" value="SLH"/>
    <property type="match status" value="2"/>
</dbReference>
<keyword evidence="1 3" id="KW-0732">Signal</keyword>
<dbReference type="PANTHER" id="PTHR43308">
    <property type="entry name" value="OUTER MEMBRANE PROTEIN ALPHA-RELATED"/>
    <property type="match status" value="1"/>
</dbReference>
<evidence type="ECO:0000256" key="3">
    <source>
        <dbReference type="SAM" id="SignalP"/>
    </source>
</evidence>
<feature type="coiled-coil region" evidence="2">
    <location>
        <begin position="509"/>
        <end position="538"/>
    </location>
</feature>
<proteinExistence type="predicted"/>
<accession>A0A1I4N9B5</accession>
<evidence type="ECO:0000313" key="6">
    <source>
        <dbReference type="Proteomes" id="UP000199668"/>
    </source>
</evidence>
<evidence type="ECO:0000256" key="2">
    <source>
        <dbReference type="SAM" id="Coils"/>
    </source>
</evidence>
<protein>
    <submittedName>
        <fullName evidence="5">S-layer homology domain-containing protein</fullName>
    </submittedName>
</protein>
<dbReference type="EMBL" id="FOTY01000016">
    <property type="protein sequence ID" value="SFM12142.1"/>
    <property type="molecule type" value="Genomic_DNA"/>
</dbReference>
<dbReference type="OrthoDB" id="5845122at2"/>
<feature type="chain" id="PRO_5038879735" evidence="3">
    <location>
        <begin position="19"/>
        <end position="558"/>
    </location>
</feature>
<dbReference type="RefSeq" id="WP_090927313.1">
    <property type="nucleotide sequence ID" value="NZ_FOTY01000016.1"/>
</dbReference>
<sequence length="558" mass="63486">MRKFIALAVLFMGTVGMACSGSDVEAANYSDVSDEFWADESIRSLSEQNIISGYPDGTFQPNQPITRIQAASMIVKALDLEVTDRPDAAYEDISAEYDRKNIINAVSEEEIMSGNGEIFRPGEHITRAQMAVVLQNSFDWETSGQESFSDVPADYWAIEAISTAVSQDITTGYEDGTFRPGNATTRAQFSVFLQNALSSGEEEQTSNEAQRGVEVSKDDWTYTIKDHEIIRTNSAGQTERVLAADERNPRIKEGMVLLEKGDWIYYLLSDSTEAGSNREIYHLHRVRTDGSDEEKVLDESVNNPHIYENHLYYVGYDQQENVTSWKKAELDGSNREIIFEDDFKEREKGYENNDDDYYVFERYKDRMYYSNKGETFHMNMDGSNKERIMGMNSFDLEVTEGLIFSGSPEGLLAINPDTDERTTIRGGDFYDFVAFGNDIFAFERSSGLFRFDGDERTWNSVEKEIGGWSLEYATARTEKAGDDGLMAFTHAYGDNTYLLGIRDGDIVVQETLNQGYEQMQTEMENQEIEIHLKNAEESSRESYRIDLEKELIESIDEE</sequence>
<keyword evidence="6" id="KW-1185">Reference proteome</keyword>
<dbReference type="PROSITE" id="PS51257">
    <property type="entry name" value="PROKAR_LIPOPROTEIN"/>
    <property type="match status" value="1"/>
</dbReference>
<dbReference type="Proteomes" id="UP000199668">
    <property type="component" value="Unassembled WGS sequence"/>
</dbReference>
<dbReference type="Pfam" id="PF16472">
    <property type="entry name" value="DUF5050"/>
    <property type="match status" value="1"/>
</dbReference>
<evidence type="ECO:0000313" key="5">
    <source>
        <dbReference type="EMBL" id="SFM12142.1"/>
    </source>
</evidence>
<evidence type="ECO:0000259" key="4">
    <source>
        <dbReference type="PROSITE" id="PS51272"/>
    </source>
</evidence>
<dbReference type="InterPro" id="IPR051465">
    <property type="entry name" value="Cell_Envelope_Struct_Comp"/>
</dbReference>